<evidence type="ECO:0000313" key="1">
    <source>
        <dbReference type="EMBL" id="NVN49835.1"/>
    </source>
</evidence>
<gene>
    <name evidence="1" type="ORF">HLY00_134</name>
</gene>
<sequence length="309" mass="31522">MIALVAGGLWPAAAAGADDCTWPAAEFSTAFDGLGPPGSDYVASPICVADVGPGLAGADAGEFASLAAADITNGLMSPDELMLGAVVGTLESGSAEEYVSALVSRLGPEAARGTVEIAGRTVHFLDLIPDGPRGYAYGEGATVVVAYVRPSLDPPAHPQLPLVVMSAVAAVIEKNTTGPIPAVPSPMSTINMWPLARGDFASSTDPGWVFFRTDDKGELDYRCGIGPNGSVAGCDFGFVMDHAPAGTNQISLDSSGTHHRHADTPTFTRPGVDVLPMGERIENGPAACTVTGQGPVACRLADGSYGILR</sequence>
<dbReference type="RefSeq" id="WP_178358192.1">
    <property type="nucleotide sequence ID" value="NZ_JABFYL010000018.1"/>
</dbReference>
<reference evidence="1 2" key="1">
    <citation type="submission" date="2020-05" db="EMBL/GenBank/DDBJ databases">
        <title>Draft genome sequence of Mycobacterium hippocampi DL, isolated from European seabass, Dicentrarchus labrax, reared in fish farms.</title>
        <authorList>
            <person name="Stathopoulou P."/>
            <person name="Asimakis E."/>
            <person name="Tzokas K."/>
            <person name="Batargias C."/>
            <person name="Tsiamis G."/>
        </authorList>
    </citation>
    <scope>NUCLEOTIDE SEQUENCE [LARGE SCALE GENOMIC DNA]</scope>
    <source>
        <strain evidence="1 2">DL</strain>
    </source>
</reference>
<accession>A0A850PQU4</accession>
<dbReference type="EMBL" id="JABFYL010000018">
    <property type="protein sequence ID" value="NVN49835.1"/>
    <property type="molecule type" value="Genomic_DNA"/>
</dbReference>
<keyword evidence="2" id="KW-1185">Reference proteome</keyword>
<protein>
    <submittedName>
        <fullName evidence="1">Uncharacterized protein</fullName>
    </submittedName>
</protein>
<dbReference type="AlphaFoldDB" id="A0A850PQU4"/>
<organism evidence="1 2">
    <name type="scientific">Mycolicibacterium hippocampi</name>
    <dbReference type="NCBI Taxonomy" id="659824"/>
    <lineage>
        <taxon>Bacteria</taxon>
        <taxon>Bacillati</taxon>
        <taxon>Actinomycetota</taxon>
        <taxon>Actinomycetes</taxon>
        <taxon>Mycobacteriales</taxon>
        <taxon>Mycobacteriaceae</taxon>
        <taxon>Mycolicibacterium</taxon>
    </lineage>
</organism>
<evidence type="ECO:0000313" key="2">
    <source>
        <dbReference type="Proteomes" id="UP000570517"/>
    </source>
</evidence>
<name>A0A850PQU4_9MYCO</name>
<comment type="caution">
    <text evidence="1">The sequence shown here is derived from an EMBL/GenBank/DDBJ whole genome shotgun (WGS) entry which is preliminary data.</text>
</comment>
<proteinExistence type="predicted"/>
<dbReference type="Proteomes" id="UP000570517">
    <property type="component" value="Unassembled WGS sequence"/>
</dbReference>